<reference evidence="1 2" key="1">
    <citation type="submission" date="2020-02" db="EMBL/GenBank/DDBJ databases">
        <authorList>
            <person name="Zheng R.K."/>
            <person name="Sun C.M."/>
        </authorList>
    </citation>
    <scope>NUCLEOTIDE SEQUENCE [LARGE SCALE GENOMIC DNA]</scope>
    <source>
        <strain evidence="2">zrk13</strain>
    </source>
</reference>
<dbReference type="RefSeq" id="WP_258878242.1">
    <property type="nucleotide sequence ID" value="NZ_CP048914.1"/>
</dbReference>
<dbReference type="KEGG" id="xcl:G4Z02_02280"/>
<organism evidence="1 2">
    <name type="scientific">Candidatus Xianfuyuplasma coldseepsis</name>
    <dbReference type="NCBI Taxonomy" id="2782163"/>
    <lineage>
        <taxon>Bacteria</taxon>
        <taxon>Bacillati</taxon>
        <taxon>Mycoplasmatota</taxon>
        <taxon>Mollicutes</taxon>
        <taxon>Candidatus Izemoplasmatales</taxon>
        <taxon>Candidatus Izemoplasmataceae</taxon>
        <taxon>Candidatus Xianfuyuplasma</taxon>
    </lineage>
</organism>
<dbReference type="Proteomes" id="UP000514720">
    <property type="component" value="Chromosome"/>
</dbReference>
<gene>
    <name evidence="1" type="ORF">G4Z02_02280</name>
</gene>
<accession>A0A7L7KPJ4</accession>
<dbReference type="EMBL" id="CP048914">
    <property type="protein sequence ID" value="QMS84623.1"/>
    <property type="molecule type" value="Genomic_DNA"/>
</dbReference>
<name>A0A7L7KPJ4_9MOLU</name>
<keyword evidence="2" id="KW-1185">Reference proteome</keyword>
<evidence type="ECO:0000313" key="1">
    <source>
        <dbReference type="EMBL" id="QMS84623.1"/>
    </source>
</evidence>
<sequence>MISRKTIQMAIISFLLVGLIFTTSSAYAYWQSVTVTEDIEIVTIGQPIEILVTDINEEMDLNLVPSGYALAVGDVEIIELTYEVGVSRELLNTVNLHVFAKDVLINDEDTYSNLVDIKIMGYDDHAILDLYNDDITIVLQVRLIEPIDAEEAAELGLDEALVNVEDSVQAYEDIRGQTITFSLGFELEQKTDEVTE</sequence>
<evidence type="ECO:0000313" key="2">
    <source>
        <dbReference type="Proteomes" id="UP000514720"/>
    </source>
</evidence>
<dbReference type="AlphaFoldDB" id="A0A7L7KPJ4"/>
<proteinExistence type="predicted"/>
<protein>
    <submittedName>
        <fullName evidence="1">Uncharacterized protein</fullName>
    </submittedName>
</protein>